<reference evidence="2" key="1">
    <citation type="submission" date="2021-04" db="EMBL/GenBank/DDBJ databases">
        <authorList>
            <consortium name="Wellcome Sanger Institute Data Sharing"/>
        </authorList>
    </citation>
    <scope>NUCLEOTIDE SEQUENCE [LARGE SCALE GENOMIC DNA]</scope>
</reference>
<accession>A0A671Y8K0</accession>
<keyword evidence="3" id="KW-1185">Reference proteome</keyword>
<dbReference type="Proteomes" id="UP000472265">
    <property type="component" value="Chromosome 20"/>
</dbReference>
<proteinExistence type="predicted"/>
<evidence type="ECO:0008006" key="4">
    <source>
        <dbReference type="Google" id="ProtNLM"/>
    </source>
</evidence>
<dbReference type="GeneTree" id="ENSGT00940000177288"/>
<dbReference type="Ensembl" id="ENSSAUT00010062801.1">
    <property type="protein sequence ID" value="ENSSAUP00010059874.1"/>
    <property type="gene ID" value="ENSSAUG00010024308.1"/>
</dbReference>
<evidence type="ECO:0000313" key="3">
    <source>
        <dbReference type="Proteomes" id="UP000472265"/>
    </source>
</evidence>
<keyword evidence="1" id="KW-0732">Signal</keyword>
<feature type="chain" id="PRO_5025574573" description="Chemokine interleukin-8-like domain-containing protein" evidence="1">
    <location>
        <begin position="27"/>
        <end position="90"/>
    </location>
</feature>
<sequence>MPFSIRCGLTFLCLSLLLFLLVQVTSQRPRSRSGRMGPSPKCCMEASKHAINEPVIACFEQKKNTFQGCRVHAYIFILCPLSHGMQGGVT</sequence>
<reference evidence="2" key="3">
    <citation type="submission" date="2025-09" db="UniProtKB">
        <authorList>
            <consortium name="Ensembl"/>
        </authorList>
    </citation>
    <scope>IDENTIFICATION</scope>
</reference>
<reference evidence="2" key="2">
    <citation type="submission" date="2025-08" db="UniProtKB">
        <authorList>
            <consortium name="Ensembl"/>
        </authorList>
    </citation>
    <scope>IDENTIFICATION</scope>
</reference>
<protein>
    <recommendedName>
        <fullName evidence="4">Chemokine interleukin-8-like domain-containing protein</fullName>
    </recommendedName>
</protein>
<name>A0A671Y8K0_SPAAU</name>
<evidence type="ECO:0000256" key="1">
    <source>
        <dbReference type="SAM" id="SignalP"/>
    </source>
</evidence>
<evidence type="ECO:0000313" key="2">
    <source>
        <dbReference type="Ensembl" id="ENSSAUP00010059874.1"/>
    </source>
</evidence>
<dbReference type="Gene3D" id="2.40.50.40">
    <property type="match status" value="1"/>
</dbReference>
<dbReference type="AlphaFoldDB" id="A0A671Y8K0"/>
<dbReference type="InParanoid" id="A0A671Y8K0"/>
<organism evidence="2 3">
    <name type="scientific">Sparus aurata</name>
    <name type="common">Gilthead sea bream</name>
    <dbReference type="NCBI Taxonomy" id="8175"/>
    <lineage>
        <taxon>Eukaryota</taxon>
        <taxon>Metazoa</taxon>
        <taxon>Chordata</taxon>
        <taxon>Craniata</taxon>
        <taxon>Vertebrata</taxon>
        <taxon>Euteleostomi</taxon>
        <taxon>Actinopterygii</taxon>
        <taxon>Neopterygii</taxon>
        <taxon>Teleostei</taxon>
        <taxon>Neoteleostei</taxon>
        <taxon>Acanthomorphata</taxon>
        <taxon>Eupercaria</taxon>
        <taxon>Spariformes</taxon>
        <taxon>Sparidae</taxon>
        <taxon>Sparus</taxon>
    </lineage>
</organism>
<feature type="signal peptide" evidence="1">
    <location>
        <begin position="1"/>
        <end position="26"/>
    </location>
</feature>